<dbReference type="SUPFAM" id="SSF51905">
    <property type="entry name" value="FAD/NAD(P)-binding domain"/>
    <property type="match status" value="1"/>
</dbReference>
<dbReference type="GO" id="GO:0005737">
    <property type="term" value="C:cytoplasm"/>
    <property type="evidence" value="ECO:0007669"/>
    <property type="project" value="TreeGrafter"/>
</dbReference>
<comment type="caution">
    <text evidence="3">The sequence shown here is derived from an EMBL/GenBank/DDBJ whole genome shotgun (WGS) entry which is preliminary data.</text>
</comment>
<name>A0A538U2B6_UNCEI</name>
<gene>
    <name evidence="3" type="ORF">E6K81_13560</name>
</gene>
<reference evidence="3 4" key="1">
    <citation type="journal article" date="2019" name="Nat. Microbiol.">
        <title>Mediterranean grassland soil C-N compound turnover is dependent on rainfall and depth, and is mediated by genomically divergent microorganisms.</title>
        <authorList>
            <person name="Diamond S."/>
            <person name="Andeer P.F."/>
            <person name="Li Z."/>
            <person name="Crits-Christoph A."/>
            <person name="Burstein D."/>
            <person name="Anantharaman K."/>
            <person name="Lane K.R."/>
            <person name="Thomas B.C."/>
            <person name="Pan C."/>
            <person name="Northen T.R."/>
            <person name="Banfield J.F."/>
        </authorList>
    </citation>
    <scope>NUCLEOTIDE SEQUENCE [LARGE SCALE GENOMIC DNA]</scope>
    <source>
        <strain evidence="3">WS_11</strain>
    </source>
</reference>
<dbReference type="SUPFAM" id="SSF54373">
    <property type="entry name" value="FAD-linked reductases, C-terminal domain"/>
    <property type="match status" value="1"/>
</dbReference>
<dbReference type="InterPro" id="IPR006076">
    <property type="entry name" value="FAD-dep_OxRdtase"/>
</dbReference>
<dbReference type="InterPro" id="IPR036188">
    <property type="entry name" value="FAD/NAD-bd_sf"/>
</dbReference>
<dbReference type="AlphaFoldDB" id="A0A538U2B6"/>
<feature type="domain" description="FAD dependent oxidoreductase" evidence="2">
    <location>
        <begin position="93"/>
        <end position="445"/>
    </location>
</feature>
<dbReference type="Gene3D" id="3.30.9.10">
    <property type="entry name" value="D-Amino Acid Oxidase, subunit A, domain 2"/>
    <property type="match status" value="1"/>
</dbReference>
<protein>
    <submittedName>
        <fullName evidence="3">FAD-dependent oxidoreductase</fullName>
    </submittedName>
</protein>
<dbReference type="PANTHER" id="PTHR13847">
    <property type="entry name" value="SARCOSINE DEHYDROGENASE-RELATED"/>
    <property type="match status" value="1"/>
</dbReference>
<organism evidence="3 4">
    <name type="scientific">Eiseniibacteriota bacterium</name>
    <dbReference type="NCBI Taxonomy" id="2212470"/>
    <lineage>
        <taxon>Bacteria</taxon>
        <taxon>Candidatus Eiseniibacteriota</taxon>
    </lineage>
</organism>
<dbReference type="Pfam" id="PF01266">
    <property type="entry name" value="DAO"/>
    <property type="match status" value="1"/>
</dbReference>
<proteinExistence type="predicted"/>
<dbReference type="Gene3D" id="3.50.50.60">
    <property type="entry name" value="FAD/NAD(P)-binding domain"/>
    <property type="match status" value="1"/>
</dbReference>
<dbReference type="EMBL" id="VBPB01000255">
    <property type="protein sequence ID" value="TMQ70034.1"/>
    <property type="molecule type" value="Genomic_DNA"/>
</dbReference>
<evidence type="ECO:0000313" key="3">
    <source>
        <dbReference type="EMBL" id="TMQ70034.1"/>
    </source>
</evidence>
<evidence type="ECO:0000313" key="4">
    <source>
        <dbReference type="Proteomes" id="UP000319771"/>
    </source>
</evidence>
<sequence length="480" mass="51756">MGFPRPRKERAPARLKPLARAVSTRSAGRRSPARVVPRVRPAWPPDARRACARSRSTSQCLSMHDLRVIPDSVWWAEPTATFPTFEGEMDAEVLIVGGGITGICLAYTLADQGASVALLDAGPLAGGASGRNAGFLMVAPAEPYNEQIALWGRPGAKAVLECGRRSHQRVRALIEAHGIACDYRANGSLRLTRTEEEAEDIRASLAALKSDGFPMLELPLSHAVPPHAVERFTASFVTLEDGELHPVWFLHALAAEAGRKGARLFGGSAVTGAAWRGGVWEARTERGIARARTLVLATNAWTPRLCPALTPLIAPRRGQMVATAPLAREVAPRPTYAHWGYHYWRQTADGRLLMGGWRELDPDGETGFDAVTTEPIQAAIERGLSELVPEGTTIERRWAGIMAFARDGRPLVGWLDAEHHLALCGGYTGHGLAMAPACALDLADLLAWRKAPGISTFDPSRFAELRQARDGVTALGVAAE</sequence>
<evidence type="ECO:0000259" key="2">
    <source>
        <dbReference type="Pfam" id="PF01266"/>
    </source>
</evidence>
<accession>A0A538U2B6</accession>
<evidence type="ECO:0000256" key="1">
    <source>
        <dbReference type="SAM" id="MobiDB-lite"/>
    </source>
</evidence>
<feature type="region of interest" description="Disordered" evidence="1">
    <location>
        <begin position="1"/>
        <end position="36"/>
    </location>
</feature>
<dbReference type="Proteomes" id="UP000319771">
    <property type="component" value="Unassembled WGS sequence"/>
</dbReference>